<dbReference type="InterPro" id="IPR039425">
    <property type="entry name" value="RNA_pol_sigma-70-like"/>
</dbReference>
<dbReference type="InterPro" id="IPR013325">
    <property type="entry name" value="RNA_pol_sigma_r2"/>
</dbReference>
<dbReference type="Pfam" id="PF08281">
    <property type="entry name" value="Sigma70_r4_2"/>
    <property type="match status" value="1"/>
</dbReference>
<dbReference type="NCBIfam" id="TIGR02937">
    <property type="entry name" value="sigma70-ECF"/>
    <property type="match status" value="1"/>
</dbReference>
<evidence type="ECO:0000313" key="8">
    <source>
        <dbReference type="EMBL" id="PZW24193.1"/>
    </source>
</evidence>
<proteinExistence type="inferred from homology"/>
<comment type="similarity">
    <text evidence="1">Belongs to the sigma-70 factor family. ECF subfamily.</text>
</comment>
<keyword evidence="2" id="KW-0805">Transcription regulation</keyword>
<dbReference type="Gene3D" id="1.10.10.10">
    <property type="entry name" value="Winged helix-like DNA-binding domain superfamily/Winged helix DNA-binding domain"/>
    <property type="match status" value="1"/>
</dbReference>
<dbReference type="OrthoDB" id="157311at2"/>
<dbReference type="GO" id="GO:0016987">
    <property type="term" value="F:sigma factor activity"/>
    <property type="evidence" value="ECO:0007669"/>
    <property type="project" value="UniProtKB-KW"/>
</dbReference>
<dbReference type="InterPro" id="IPR014284">
    <property type="entry name" value="RNA_pol_sigma-70_dom"/>
</dbReference>
<accession>A0A326U2E5</accession>
<comment type="caution">
    <text evidence="8">The sequence shown here is derived from an EMBL/GenBank/DDBJ whole genome shotgun (WGS) entry which is preliminary data.</text>
</comment>
<feature type="domain" description="RNA polymerase sigma factor 70 region 4 type 2" evidence="7">
    <location>
        <begin position="114"/>
        <end position="161"/>
    </location>
</feature>
<dbReference type="RefSeq" id="WP_111324956.1">
    <property type="nucleotide sequence ID" value="NZ_BIFX01000001.1"/>
</dbReference>
<dbReference type="Pfam" id="PF04542">
    <property type="entry name" value="Sigma70_r2"/>
    <property type="match status" value="1"/>
</dbReference>
<evidence type="ECO:0000313" key="9">
    <source>
        <dbReference type="Proteomes" id="UP000248806"/>
    </source>
</evidence>
<dbReference type="AlphaFoldDB" id="A0A326U2E5"/>
<evidence type="ECO:0000256" key="3">
    <source>
        <dbReference type="ARBA" id="ARBA00023082"/>
    </source>
</evidence>
<evidence type="ECO:0000256" key="4">
    <source>
        <dbReference type="ARBA" id="ARBA00023125"/>
    </source>
</evidence>
<organism evidence="8 9">
    <name type="scientific">Thermosporothrix hazakensis</name>
    <dbReference type="NCBI Taxonomy" id="644383"/>
    <lineage>
        <taxon>Bacteria</taxon>
        <taxon>Bacillati</taxon>
        <taxon>Chloroflexota</taxon>
        <taxon>Ktedonobacteria</taxon>
        <taxon>Ktedonobacterales</taxon>
        <taxon>Thermosporotrichaceae</taxon>
        <taxon>Thermosporothrix</taxon>
    </lineage>
</organism>
<dbReference type="PANTHER" id="PTHR43133">
    <property type="entry name" value="RNA POLYMERASE ECF-TYPE SIGMA FACTO"/>
    <property type="match status" value="1"/>
</dbReference>
<gene>
    <name evidence="8" type="ORF">EI42_04639</name>
</gene>
<dbReference type="GO" id="GO:0006352">
    <property type="term" value="P:DNA-templated transcription initiation"/>
    <property type="evidence" value="ECO:0007669"/>
    <property type="project" value="InterPro"/>
</dbReference>
<name>A0A326U2E5_THEHA</name>
<keyword evidence="5" id="KW-0804">Transcription</keyword>
<evidence type="ECO:0000259" key="7">
    <source>
        <dbReference type="Pfam" id="PF08281"/>
    </source>
</evidence>
<feature type="domain" description="RNA polymerase sigma-70 region 2" evidence="6">
    <location>
        <begin position="17"/>
        <end position="85"/>
    </location>
</feature>
<keyword evidence="4" id="KW-0238">DNA-binding</keyword>
<dbReference type="InterPro" id="IPR007627">
    <property type="entry name" value="RNA_pol_sigma70_r2"/>
</dbReference>
<evidence type="ECO:0000259" key="6">
    <source>
        <dbReference type="Pfam" id="PF04542"/>
    </source>
</evidence>
<dbReference type="Gene3D" id="1.10.1740.10">
    <property type="match status" value="1"/>
</dbReference>
<dbReference type="InterPro" id="IPR013249">
    <property type="entry name" value="RNA_pol_sigma70_r4_t2"/>
</dbReference>
<keyword evidence="9" id="KW-1185">Reference proteome</keyword>
<reference evidence="8 9" key="1">
    <citation type="submission" date="2018-06" db="EMBL/GenBank/DDBJ databases">
        <title>Genomic Encyclopedia of Archaeal and Bacterial Type Strains, Phase II (KMG-II): from individual species to whole genera.</title>
        <authorList>
            <person name="Goeker M."/>
        </authorList>
    </citation>
    <scope>NUCLEOTIDE SEQUENCE [LARGE SCALE GENOMIC DNA]</scope>
    <source>
        <strain evidence="8 9">ATCC BAA-1881</strain>
    </source>
</reference>
<dbReference type="GO" id="GO:0003677">
    <property type="term" value="F:DNA binding"/>
    <property type="evidence" value="ECO:0007669"/>
    <property type="project" value="UniProtKB-KW"/>
</dbReference>
<dbReference type="SUPFAM" id="SSF88946">
    <property type="entry name" value="Sigma2 domain of RNA polymerase sigma factors"/>
    <property type="match status" value="1"/>
</dbReference>
<dbReference type="Proteomes" id="UP000248806">
    <property type="component" value="Unassembled WGS sequence"/>
</dbReference>
<sequence>MQQRPVEVLHRAELAQLYQIYAPKLLDYIRRYGASLEDAEDILTDVFVAAMEYTSFSTLTVQQQQAWLWRVARNKAVDLYRRSRRFSLHSDTFADERTDGVSPETLSLKQEEQELLLRLIQELSPEQQKVLALRFGENLRCAQIAERIGKREGSIRSTLSRMMNLLRRNYHTYDGGGSSRGTT</sequence>
<dbReference type="EMBL" id="QKUF01000022">
    <property type="protein sequence ID" value="PZW24193.1"/>
    <property type="molecule type" value="Genomic_DNA"/>
</dbReference>
<dbReference type="SUPFAM" id="SSF88659">
    <property type="entry name" value="Sigma3 and sigma4 domains of RNA polymerase sigma factors"/>
    <property type="match status" value="1"/>
</dbReference>
<evidence type="ECO:0000256" key="2">
    <source>
        <dbReference type="ARBA" id="ARBA00023015"/>
    </source>
</evidence>
<evidence type="ECO:0000256" key="1">
    <source>
        <dbReference type="ARBA" id="ARBA00010641"/>
    </source>
</evidence>
<keyword evidence="3" id="KW-0731">Sigma factor</keyword>
<dbReference type="PANTHER" id="PTHR43133:SF8">
    <property type="entry name" value="RNA POLYMERASE SIGMA FACTOR HI_1459-RELATED"/>
    <property type="match status" value="1"/>
</dbReference>
<dbReference type="InterPro" id="IPR013324">
    <property type="entry name" value="RNA_pol_sigma_r3/r4-like"/>
</dbReference>
<evidence type="ECO:0000256" key="5">
    <source>
        <dbReference type="ARBA" id="ARBA00023163"/>
    </source>
</evidence>
<protein>
    <submittedName>
        <fullName evidence="8">RNA polymerase sigma-70 factor (ECF subfamily)</fullName>
    </submittedName>
</protein>
<dbReference type="InterPro" id="IPR036388">
    <property type="entry name" value="WH-like_DNA-bd_sf"/>
</dbReference>